<organism evidence="2 3">
    <name type="scientific">Halobellus ruber</name>
    <dbReference type="NCBI Taxonomy" id="2761102"/>
    <lineage>
        <taxon>Archaea</taxon>
        <taxon>Methanobacteriati</taxon>
        <taxon>Methanobacteriota</taxon>
        <taxon>Stenosarchaea group</taxon>
        <taxon>Halobacteria</taxon>
        <taxon>Halobacteriales</taxon>
        <taxon>Haloferacaceae</taxon>
        <taxon>Halobellus</taxon>
    </lineage>
</organism>
<comment type="caution">
    <text evidence="2">The sequence shown here is derived from an EMBL/GenBank/DDBJ whole genome shotgun (WGS) entry which is preliminary data.</text>
</comment>
<keyword evidence="3" id="KW-1185">Reference proteome</keyword>
<dbReference type="AlphaFoldDB" id="A0A7J9SDP1"/>
<evidence type="ECO:0000313" key="3">
    <source>
        <dbReference type="Proteomes" id="UP000546257"/>
    </source>
</evidence>
<dbReference type="EMBL" id="JACKXD010000001">
    <property type="protein sequence ID" value="MBB6645020.1"/>
    <property type="molecule type" value="Genomic_DNA"/>
</dbReference>
<feature type="compositionally biased region" description="Polar residues" evidence="1">
    <location>
        <begin position="57"/>
        <end position="67"/>
    </location>
</feature>
<reference evidence="2 3" key="1">
    <citation type="submission" date="2020-08" db="EMBL/GenBank/DDBJ databases">
        <authorList>
            <person name="Seo M.-J."/>
        </authorList>
    </citation>
    <scope>NUCLEOTIDE SEQUENCE [LARGE SCALE GENOMIC DNA]</scope>
    <source>
        <strain evidence="2 3">MBLA0160</strain>
    </source>
</reference>
<dbReference type="RefSeq" id="WP_185191401.1">
    <property type="nucleotide sequence ID" value="NZ_JACKXD010000001.1"/>
</dbReference>
<sequence>MSREIPAASFDECLDALDRVERRRLLNGGSDDSGVAFGELDVAAAGGLGTGDVPRSSPWSGWVSSAHSALPQHGA</sequence>
<accession>A0A7J9SDP1</accession>
<name>A0A7J9SDP1_9EURY</name>
<gene>
    <name evidence="2" type="ORF">H5V44_01670</name>
</gene>
<feature type="region of interest" description="Disordered" evidence="1">
    <location>
        <begin position="47"/>
        <end position="75"/>
    </location>
</feature>
<evidence type="ECO:0000256" key="1">
    <source>
        <dbReference type="SAM" id="MobiDB-lite"/>
    </source>
</evidence>
<protein>
    <submittedName>
        <fullName evidence="2">Uncharacterized protein</fullName>
    </submittedName>
</protein>
<evidence type="ECO:0000313" key="2">
    <source>
        <dbReference type="EMBL" id="MBB6645020.1"/>
    </source>
</evidence>
<proteinExistence type="predicted"/>
<dbReference type="Proteomes" id="UP000546257">
    <property type="component" value="Unassembled WGS sequence"/>
</dbReference>